<evidence type="ECO:0000313" key="13">
    <source>
        <dbReference type="EMBL" id="AQT01394.1"/>
    </source>
</evidence>
<dbReference type="Pfam" id="PF08659">
    <property type="entry name" value="KR"/>
    <property type="match status" value="1"/>
</dbReference>
<evidence type="ECO:0000256" key="9">
    <source>
        <dbReference type="PROSITE-ProRule" id="PRU01363"/>
    </source>
</evidence>
<dbReference type="SUPFAM" id="SSF47336">
    <property type="entry name" value="ACP-like"/>
    <property type="match status" value="1"/>
</dbReference>
<dbReference type="GO" id="GO:0004312">
    <property type="term" value="F:fatty acid synthase activity"/>
    <property type="evidence" value="ECO:0007669"/>
    <property type="project" value="TreeGrafter"/>
</dbReference>
<dbReference type="InterPro" id="IPR013968">
    <property type="entry name" value="PKS_KR"/>
</dbReference>
<dbReference type="InterPro" id="IPR016035">
    <property type="entry name" value="Acyl_Trfase/lysoPLipase"/>
</dbReference>
<dbReference type="FunFam" id="3.40.47.10:FF:000019">
    <property type="entry name" value="Polyketide synthase type I"/>
    <property type="match status" value="1"/>
</dbReference>
<dbReference type="InterPro" id="IPR057326">
    <property type="entry name" value="KR_dom"/>
</dbReference>
<dbReference type="InterPro" id="IPR036736">
    <property type="entry name" value="ACP-like_sf"/>
</dbReference>
<evidence type="ECO:0000259" key="12">
    <source>
        <dbReference type="PROSITE" id="PS52019"/>
    </source>
</evidence>
<protein>
    <submittedName>
        <fullName evidence="13">SgnS3</fullName>
    </submittedName>
</protein>
<feature type="region of interest" description="C-terminal hotdog fold" evidence="9">
    <location>
        <begin position="1041"/>
        <end position="1174"/>
    </location>
</feature>
<name>A0A1S6KDZ4_9ACTN</name>
<dbReference type="Pfam" id="PF00550">
    <property type="entry name" value="PP-binding"/>
    <property type="match status" value="1"/>
</dbReference>
<dbReference type="InterPro" id="IPR036291">
    <property type="entry name" value="NAD(P)-bd_dom_sf"/>
</dbReference>
<evidence type="ECO:0000256" key="6">
    <source>
        <dbReference type="ARBA" id="ARBA00023194"/>
    </source>
</evidence>
<dbReference type="InterPro" id="IPR020806">
    <property type="entry name" value="PKS_PP-bd"/>
</dbReference>
<keyword evidence="7" id="KW-0511">Multifunctional enzyme</keyword>
<dbReference type="PANTHER" id="PTHR43775">
    <property type="entry name" value="FATTY ACID SYNTHASE"/>
    <property type="match status" value="1"/>
</dbReference>
<dbReference type="SMART" id="SM00826">
    <property type="entry name" value="PKS_DH"/>
    <property type="match status" value="1"/>
</dbReference>
<dbReference type="InterPro" id="IPR049552">
    <property type="entry name" value="PKS_DH_N"/>
</dbReference>
<dbReference type="SUPFAM" id="SSF51735">
    <property type="entry name" value="NAD(P)-binding Rossmann-fold domains"/>
    <property type="match status" value="2"/>
</dbReference>
<dbReference type="Gene3D" id="3.40.47.10">
    <property type="match status" value="1"/>
</dbReference>
<feature type="domain" description="Carrier" evidence="10">
    <location>
        <begin position="1650"/>
        <end position="1725"/>
    </location>
</feature>
<dbReference type="PROSITE" id="PS00012">
    <property type="entry name" value="PHOSPHOPANTETHEINE"/>
    <property type="match status" value="1"/>
</dbReference>
<dbReference type="InterPro" id="IPR014031">
    <property type="entry name" value="Ketoacyl_synth_C"/>
</dbReference>
<dbReference type="GO" id="GO:0031177">
    <property type="term" value="F:phosphopantetheine binding"/>
    <property type="evidence" value="ECO:0007669"/>
    <property type="project" value="InterPro"/>
</dbReference>
<evidence type="ECO:0000256" key="8">
    <source>
        <dbReference type="ARBA" id="ARBA00023315"/>
    </source>
</evidence>
<dbReference type="Pfam" id="PF14765">
    <property type="entry name" value="PS-DH"/>
    <property type="match status" value="1"/>
</dbReference>
<dbReference type="GO" id="GO:0006633">
    <property type="term" value="P:fatty acid biosynthetic process"/>
    <property type="evidence" value="ECO:0007669"/>
    <property type="project" value="InterPro"/>
</dbReference>
<evidence type="ECO:0000259" key="11">
    <source>
        <dbReference type="PROSITE" id="PS52004"/>
    </source>
</evidence>
<dbReference type="SMART" id="SM00825">
    <property type="entry name" value="PKS_KS"/>
    <property type="match status" value="1"/>
</dbReference>
<dbReference type="FunFam" id="1.10.1200.10:FF:000007">
    <property type="entry name" value="Probable polyketide synthase pks17"/>
    <property type="match status" value="1"/>
</dbReference>
<dbReference type="SUPFAM" id="SSF55048">
    <property type="entry name" value="Probable ACP-binding domain of malonyl-CoA ACP transacylase"/>
    <property type="match status" value="1"/>
</dbReference>
<keyword evidence="4" id="KW-0597">Phosphoprotein</keyword>
<dbReference type="EMBL" id="KX458106">
    <property type="protein sequence ID" value="AQT01394.1"/>
    <property type="molecule type" value="Genomic_DNA"/>
</dbReference>
<evidence type="ECO:0000256" key="4">
    <source>
        <dbReference type="ARBA" id="ARBA00022553"/>
    </source>
</evidence>
<dbReference type="InterPro" id="IPR001227">
    <property type="entry name" value="Ac_transferase_dom_sf"/>
</dbReference>
<keyword evidence="6" id="KW-0045">Antibiotic biosynthesis</keyword>
<dbReference type="InterPro" id="IPR050091">
    <property type="entry name" value="PKS_NRPS_Biosynth_Enz"/>
</dbReference>
<organism evidence="13">
    <name type="scientific">Streptomyces gilvosporeus</name>
    <dbReference type="NCBI Taxonomy" id="553510"/>
    <lineage>
        <taxon>Bacteria</taxon>
        <taxon>Bacillati</taxon>
        <taxon>Actinomycetota</taxon>
        <taxon>Actinomycetes</taxon>
        <taxon>Kitasatosporales</taxon>
        <taxon>Streptomycetaceae</taxon>
        <taxon>Streptomyces</taxon>
    </lineage>
</organism>
<feature type="active site" description="Proton donor; for dehydratase activity" evidence="9">
    <location>
        <position position="1097"/>
    </location>
</feature>
<dbReference type="Pfam" id="PF02801">
    <property type="entry name" value="Ketoacyl-synt_C"/>
    <property type="match status" value="1"/>
</dbReference>
<dbReference type="CDD" id="cd00833">
    <property type="entry name" value="PKS"/>
    <property type="match status" value="1"/>
</dbReference>
<dbReference type="InterPro" id="IPR042104">
    <property type="entry name" value="PKS_dehydratase_sf"/>
</dbReference>
<dbReference type="PROSITE" id="PS52019">
    <property type="entry name" value="PKS_MFAS_DH"/>
    <property type="match status" value="1"/>
</dbReference>
<dbReference type="InterPro" id="IPR020841">
    <property type="entry name" value="PKS_Beta-ketoAc_synthase_dom"/>
</dbReference>
<evidence type="ECO:0000259" key="10">
    <source>
        <dbReference type="PROSITE" id="PS50075"/>
    </source>
</evidence>
<reference evidence="13" key="1">
    <citation type="journal article" date="2016" name="Metab. Eng.">
        <title>Iteratively improving natamycin production in Streptomyces gilvosporeus by a large operon-reporter based strategy.</title>
        <authorList>
            <person name="Wang Y."/>
            <person name="Tao Z."/>
            <person name="Zheng H."/>
            <person name="Zhang F."/>
            <person name="Long Q."/>
            <person name="Deng Z."/>
            <person name="Tao M."/>
        </authorList>
    </citation>
    <scope>NUCLEOTIDE SEQUENCE</scope>
    <source>
        <strain evidence="13">Ins1</strain>
    </source>
</reference>
<dbReference type="SMART" id="SM00827">
    <property type="entry name" value="PKS_AT"/>
    <property type="match status" value="1"/>
</dbReference>
<dbReference type="Pfam" id="PF00698">
    <property type="entry name" value="Acyl_transf_1"/>
    <property type="match status" value="1"/>
</dbReference>
<keyword evidence="3" id="KW-0596">Phosphopantetheine</keyword>
<evidence type="ECO:0000256" key="5">
    <source>
        <dbReference type="ARBA" id="ARBA00022679"/>
    </source>
</evidence>
<evidence type="ECO:0000256" key="7">
    <source>
        <dbReference type="ARBA" id="ARBA00023268"/>
    </source>
</evidence>
<dbReference type="Gene3D" id="3.40.366.10">
    <property type="entry name" value="Malonyl-Coenzyme A Acyl Carrier Protein, domain 2"/>
    <property type="match status" value="1"/>
</dbReference>
<dbReference type="SMART" id="SM00823">
    <property type="entry name" value="PKS_PP"/>
    <property type="match status" value="1"/>
</dbReference>
<evidence type="ECO:0000256" key="1">
    <source>
        <dbReference type="ARBA" id="ARBA00001957"/>
    </source>
</evidence>
<dbReference type="FunFam" id="3.40.366.10:FF:000002">
    <property type="entry name" value="Probable polyketide synthase 2"/>
    <property type="match status" value="1"/>
</dbReference>
<dbReference type="InterPro" id="IPR016036">
    <property type="entry name" value="Malonyl_transacylase_ACP-bd"/>
</dbReference>
<feature type="domain" description="Ketosynthase family 3 (KS3)" evidence="11">
    <location>
        <begin position="34"/>
        <end position="460"/>
    </location>
</feature>
<dbReference type="Gene3D" id="3.10.129.110">
    <property type="entry name" value="Polyketide synthase dehydratase"/>
    <property type="match status" value="1"/>
</dbReference>
<keyword evidence="8" id="KW-0012">Acyltransferase</keyword>
<feature type="active site" description="Proton acceptor; for dehydratase activity" evidence="9">
    <location>
        <position position="937"/>
    </location>
</feature>
<dbReference type="InterPro" id="IPR014030">
    <property type="entry name" value="Ketoacyl_synth_N"/>
</dbReference>
<dbReference type="InterPro" id="IPR055123">
    <property type="entry name" value="SpnB-like_Rossmann"/>
</dbReference>
<feature type="domain" description="PKS/mFAS DH" evidence="12">
    <location>
        <begin position="905"/>
        <end position="1174"/>
    </location>
</feature>
<dbReference type="Gene3D" id="3.40.50.720">
    <property type="entry name" value="NAD(P)-binding Rossmann-like Domain"/>
    <property type="match status" value="1"/>
</dbReference>
<dbReference type="Pfam" id="PF21089">
    <property type="entry name" value="PKS_DH_N"/>
    <property type="match status" value="1"/>
</dbReference>
<evidence type="ECO:0000256" key="2">
    <source>
        <dbReference type="ARBA" id="ARBA00004792"/>
    </source>
</evidence>
<keyword evidence="5" id="KW-0808">Transferase</keyword>
<dbReference type="InterPro" id="IPR032821">
    <property type="entry name" value="PKS_assoc"/>
</dbReference>
<dbReference type="InterPro" id="IPR016039">
    <property type="entry name" value="Thiolase-like"/>
</dbReference>
<dbReference type="SUPFAM" id="SSF52151">
    <property type="entry name" value="FabD/lysophospholipase-like"/>
    <property type="match status" value="1"/>
</dbReference>
<dbReference type="InterPro" id="IPR006162">
    <property type="entry name" value="Ppantetheine_attach_site"/>
</dbReference>
<dbReference type="PROSITE" id="PS52004">
    <property type="entry name" value="KS3_2"/>
    <property type="match status" value="1"/>
</dbReference>
<evidence type="ECO:0000256" key="3">
    <source>
        <dbReference type="ARBA" id="ARBA00022450"/>
    </source>
</evidence>
<dbReference type="InterPro" id="IPR018201">
    <property type="entry name" value="Ketoacyl_synth_AS"/>
</dbReference>
<dbReference type="CDD" id="cd08956">
    <property type="entry name" value="KR_3_FAS_SDR_x"/>
    <property type="match status" value="1"/>
</dbReference>
<dbReference type="Pfam" id="PF22953">
    <property type="entry name" value="SpnB_Rossmann"/>
    <property type="match status" value="1"/>
</dbReference>
<dbReference type="PROSITE" id="PS50075">
    <property type="entry name" value="CARRIER"/>
    <property type="match status" value="1"/>
</dbReference>
<dbReference type="Pfam" id="PF00109">
    <property type="entry name" value="ketoacyl-synt"/>
    <property type="match status" value="1"/>
</dbReference>
<dbReference type="GO" id="GO:0033068">
    <property type="term" value="P:macrolide biosynthetic process"/>
    <property type="evidence" value="ECO:0007669"/>
    <property type="project" value="UniProtKB-ARBA"/>
</dbReference>
<dbReference type="Gene3D" id="1.10.1200.10">
    <property type="entry name" value="ACP-like"/>
    <property type="match status" value="1"/>
</dbReference>
<dbReference type="InterPro" id="IPR049551">
    <property type="entry name" value="PKS_DH_C"/>
</dbReference>
<dbReference type="InterPro" id="IPR049900">
    <property type="entry name" value="PKS_mFAS_DH"/>
</dbReference>
<dbReference type="PROSITE" id="PS00606">
    <property type="entry name" value="KS3_1"/>
    <property type="match status" value="1"/>
</dbReference>
<dbReference type="SMART" id="SM01294">
    <property type="entry name" value="PKS_PP_betabranch"/>
    <property type="match status" value="1"/>
</dbReference>
<dbReference type="InterPro" id="IPR014043">
    <property type="entry name" value="Acyl_transferase_dom"/>
</dbReference>
<dbReference type="SUPFAM" id="SSF53901">
    <property type="entry name" value="Thiolase-like"/>
    <property type="match status" value="1"/>
</dbReference>
<dbReference type="Pfam" id="PF16197">
    <property type="entry name" value="KAsynt_C_assoc"/>
    <property type="match status" value="1"/>
</dbReference>
<dbReference type="GO" id="GO:0004315">
    <property type="term" value="F:3-oxoacyl-[acyl-carrier-protein] synthase activity"/>
    <property type="evidence" value="ECO:0007669"/>
    <property type="project" value="InterPro"/>
</dbReference>
<dbReference type="SMART" id="SM00822">
    <property type="entry name" value="PKS_KR"/>
    <property type="match status" value="1"/>
</dbReference>
<dbReference type="PANTHER" id="PTHR43775:SF51">
    <property type="entry name" value="INACTIVE PHENOLPHTHIOCEROL SYNTHESIS POLYKETIDE SYNTHASE TYPE I PKS1-RELATED"/>
    <property type="match status" value="1"/>
</dbReference>
<proteinExistence type="predicted"/>
<comment type="pathway">
    <text evidence="2">Antibiotic biosynthesis.</text>
</comment>
<dbReference type="InterPro" id="IPR020807">
    <property type="entry name" value="PKS_DH"/>
</dbReference>
<comment type="cofactor">
    <cofactor evidence="1">
        <name>pantetheine 4'-phosphate</name>
        <dbReference type="ChEBI" id="CHEBI:47942"/>
    </cofactor>
</comment>
<dbReference type="Pfam" id="PF08990">
    <property type="entry name" value="Docking"/>
    <property type="match status" value="1"/>
</dbReference>
<dbReference type="InterPro" id="IPR015083">
    <property type="entry name" value="NorB/c/GfsB-D-like_docking"/>
</dbReference>
<dbReference type="InterPro" id="IPR009081">
    <property type="entry name" value="PP-bd_ACP"/>
</dbReference>
<accession>A0A1S6KDZ4</accession>
<dbReference type="Gene3D" id="3.30.70.3290">
    <property type="match status" value="1"/>
</dbReference>
<sequence>MTTSSETVVAALRASLKEAENLRRQNRKLVAAATEPIAIVAMACRYPGGVQSPEDLWELLTAGKDAIGAFPTDRGWDLDALRDAGVDRRGNAVSQEGGFLDGVGDFDADFFGISPRESVTMDPQQRLLLETSWEAIERAGIDPTTLRGSRTGVFIGTNGQDYAYLLVRSLADATGDIGTGIAASATSGRLSYTLGLEGPAVTVDTACSSSLVALHTASHALRAGECSLALVGGVNVMSSPGSLMEFSRQGGLAADGRCKAFSDTADGTGWSEGVGVLVVERLSDARRNGHPVLAVVRGSAVNQDGASNGFTAPSGPSQQRVIRQALAAAGLSASDVDVVEAHGTGTPLGDPIEAQALLATYGQDRDPERPLLLGSVKSNLGHTQAAAGAAGLIKMILAMRHGVLPKTLYADVPSSHVDWTSGEVELLTEPQEWPKADRPWRAGVSSFGISGTNAHVIVEQAEPDEEPVAEPGLAPAVVPWLVSAKTEEALAAQLARISSRRGTASPVDVGFSLASGRSAFEHRAVLLAQCPDGELSEAARGRAETSRPLAVLFSGQGAQRVGMGRELYVRFPVFAEALDEVLAHFDAGLRDVMFGDAEGLDETGFTQPALFAIEVALFRLAESLGVRPDFVGGHSIGEIAAAHVAGVFSLTDACALVAARARLMQALPAGGAMVAVQASESEVAARLVDGVSIAAVNGPEAVVLAGDETAVLRIAEELAAGGRKTQRLPVSHAFHSPLMEPMLEDFRRVAEGLSYGAPQIPLVSNVTGELAVEELVCSPDYWVRHVRETVRFADGVSALEAEGASAFLELGPDGVLTAMARHTLDETKVAVPVLRKDRPEETALLTALAHLHVAGIGVDWSGIFAGTGARRVDLPTYPFQHERYWPRPAVLSGDVAGAGLRSAEHPLLGATLTLAESGEVVLTGRLSLQTHPWLTDHAIGGNVFFPGTGFLELAMHAADQAGCDRVEDLVLMTPLVLAEENGTQVQVLVGPADEAGTRTISIHARPEDDPDQPWMQHAGGTLTSGERVVDFGSTVWPPQDAVAVDLEGFYEGTGYGPAFQGLRSVWSCGDGAYAEVALPDHVAEDAGAFGLHPALLDAVLQSHRIAGVGSADDQFLPFAWRGVSLHAGGASVLRVRVVKTGDDSMSIAAVDAEGAPVLSAEAMVMRAYRDPGTGQAAARHGAERDELLSLEWVSGPEVPPAGVRCVSLGADELGVGASVASLADLSGDEDFVVLPVSGVGGDVPAAAHELTARTLGLLQEWSGREGSSGSRLVFVTRNAVSADEGESVRDVAAAAVWGLVRSAQSESPGRIALVDLEADSGDLAEVLAGLPGLLAAGDAQFVVREGAVRVGRLVESNEGAGVSPREWDADGTVLVTGGTGGLGRELARHLVVERGVRHLLLVSRSGPEAPGVSGLSDELAAHGAEVTVRACDVADRAAVHALVAAVPAEHPLTAVIHTAGVLDDGLVTSLTPERLSTVLRPKVDAAWNLHEATKDLDLAAFVLYSSISGVLGAPGQANYAAGNVFLDALAWHRMGQGLPAQSLAWGAWTQDGGMTATLSDTDMQRMASYGTAPLSRQRGLALFDAACARSAAHLVAVGRVGGPVRASAPVPSVLRGLVKGARRTAVNTTGETAVSLADRLRAARPEERPRLMTDLVRTEAAAVLGHASAKNVDARREFNELGFDSLTSVELRNRLSALTGLRLSATLVFDYPNPTALADHFVSELVEEAATGPALLAELERLDSALAAGAPDARTRAAVTARLAQILDDWRDAPAEEDGAEVAERLEAASTDEIFAFIDNELGRHSDR</sequence>
<feature type="region of interest" description="N-terminal hotdog fold" evidence="9">
    <location>
        <begin position="905"/>
        <end position="1029"/>
    </location>
</feature>